<feature type="region of interest" description="Disordered" evidence="1">
    <location>
        <begin position="83"/>
        <end position="102"/>
    </location>
</feature>
<proteinExistence type="predicted"/>
<evidence type="ECO:0000313" key="2">
    <source>
        <dbReference type="EMBL" id="MDL5158194.1"/>
    </source>
</evidence>
<keyword evidence="3" id="KW-1185">Reference proteome</keyword>
<accession>A0ABT7MC01</accession>
<dbReference type="RefSeq" id="WP_286054712.1">
    <property type="nucleotide sequence ID" value="NZ_JASVWF010000004.1"/>
</dbReference>
<name>A0ABT7MC01_9PSEU</name>
<dbReference type="EMBL" id="JASVWF010000004">
    <property type="protein sequence ID" value="MDL5158194.1"/>
    <property type="molecule type" value="Genomic_DNA"/>
</dbReference>
<comment type="caution">
    <text evidence="2">The sequence shown here is derived from an EMBL/GenBank/DDBJ whole genome shotgun (WGS) entry which is preliminary data.</text>
</comment>
<organism evidence="2 3">
    <name type="scientific">Actinomycetospora termitidis</name>
    <dbReference type="NCBI Taxonomy" id="3053470"/>
    <lineage>
        <taxon>Bacteria</taxon>
        <taxon>Bacillati</taxon>
        <taxon>Actinomycetota</taxon>
        <taxon>Actinomycetes</taxon>
        <taxon>Pseudonocardiales</taxon>
        <taxon>Pseudonocardiaceae</taxon>
        <taxon>Actinomycetospora</taxon>
    </lineage>
</organism>
<protein>
    <submittedName>
        <fullName evidence="2">Uncharacterized protein</fullName>
    </submittedName>
</protein>
<reference evidence="2 3" key="1">
    <citation type="submission" date="2023-06" db="EMBL/GenBank/DDBJ databases">
        <title>Actinomycetospora Odt1-22.</title>
        <authorList>
            <person name="Supong K."/>
        </authorList>
    </citation>
    <scope>NUCLEOTIDE SEQUENCE [LARGE SCALE GENOMIC DNA]</scope>
    <source>
        <strain evidence="2 3">Odt1-22</strain>
    </source>
</reference>
<evidence type="ECO:0000313" key="3">
    <source>
        <dbReference type="Proteomes" id="UP001231924"/>
    </source>
</evidence>
<dbReference type="Proteomes" id="UP001231924">
    <property type="component" value="Unassembled WGS sequence"/>
</dbReference>
<evidence type="ECO:0000256" key="1">
    <source>
        <dbReference type="SAM" id="MobiDB-lite"/>
    </source>
</evidence>
<sequence>MTPGPASRGDRDALELGPFLVRHDALLQPRAAILGHAYGAGAHDVFLLTRAALHERWPQLSTAGEDVRALELTLLLVRTARSVGGHATPGTHRPRPAAPPPPRAMLAARSLDPSWRHPDPWRLLAVPAARPLRALAHLDPLARDLAVLRWLDVPAADAAPELGLPLHEFGQRLDAAVRQWGAVTAAAGEDGS</sequence>
<gene>
    <name evidence="2" type="ORF">QRT03_19670</name>
</gene>